<proteinExistence type="predicted"/>
<dbReference type="EMBL" id="AZAC01000014">
    <property type="protein sequence ID" value="KIX13645.1"/>
    <property type="molecule type" value="Genomic_DNA"/>
</dbReference>
<dbReference type="RefSeq" id="WP_044348708.1">
    <property type="nucleotide sequence ID" value="NZ_AZAC01000014.1"/>
</dbReference>
<evidence type="ECO:0000256" key="5">
    <source>
        <dbReference type="ARBA" id="ARBA00023136"/>
    </source>
</evidence>
<feature type="transmembrane region" description="Helical" evidence="6">
    <location>
        <begin position="230"/>
        <end position="248"/>
    </location>
</feature>
<evidence type="ECO:0000256" key="6">
    <source>
        <dbReference type="SAM" id="Phobius"/>
    </source>
</evidence>
<dbReference type="GO" id="GO:0140359">
    <property type="term" value="F:ABC-type transporter activity"/>
    <property type="evidence" value="ECO:0007669"/>
    <property type="project" value="InterPro"/>
</dbReference>
<comment type="subcellular location">
    <subcellularLocation>
        <location evidence="1">Cell membrane</location>
        <topology evidence="1">Multi-pass membrane protein</topology>
    </subcellularLocation>
</comment>
<evidence type="ECO:0000256" key="3">
    <source>
        <dbReference type="ARBA" id="ARBA00022692"/>
    </source>
</evidence>
<evidence type="ECO:0000256" key="1">
    <source>
        <dbReference type="ARBA" id="ARBA00004651"/>
    </source>
</evidence>
<comment type="caution">
    <text evidence="7">The sequence shown here is derived from an EMBL/GenBank/DDBJ whole genome shotgun (WGS) entry which is preliminary data.</text>
</comment>
<dbReference type="PANTHER" id="PTHR30294:SF29">
    <property type="entry name" value="MULTIDRUG ABC TRANSPORTER PERMEASE YBHS-RELATED"/>
    <property type="match status" value="1"/>
</dbReference>
<feature type="transmembrane region" description="Helical" evidence="6">
    <location>
        <begin position="20"/>
        <end position="46"/>
    </location>
</feature>
<sequence length="257" mass="28273">MKGLWAIYLKEMAFFFRSPIVYVLLAGFLLLTGFFFYSQVSIYSLISRQMMHDPMLAGMNLQRGVVQPLLGNIAMILILLAPLVCMRLLSEEKKNGTLELLLSYPVSDTSVIGAKFLAAWTVLGLAVFLTGLYLLLLGAFGKLNPAVIATGYLGLLLLAAGFSAVGVLASAATENQIIASGVSFALLLLFWTLGQASQAVSPFLQPLFREISLGSHLEPFLQGVIDTKDLAFFLFFTWLFLFTAVRILESKRWKGWA</sequence>
<feature type="transmembrane region" description="Helical" evidence="6">
    <location>
        <begin position="66"/>
        <end position="89"/>
    </location>
</feature>
<dbReference type="AlphaFoldDB" id="A0A0D2JVN4"/>
<name>A0A0D2JVN4_9BACT</name>
<protein>
    <submittedName>
        <fullName evidence="7">ABC transporter permease</fullName>
    </submittedName>
</protein>
<dbReference type="Proteomes" id="UP000032233">
    <property type="component" value="Unassembled WGS sequence"/>
</dbReference>
<dbReference type="GO" id="GO:0005886">
    <property type="term" value="C:plasma membrane"/>
    <property type="evidence" value="ECO:0007669"/>
    <property type="project" value="UniProtKB-SubCell"/>
</dbReference>
<dbReference type="InterPro" id="IPR051449">
    <property type="entry name" value="ABC-2_transporter_component"/>
</dbReference>
<evidence type="ECO:0000313" key="7">
    <source>
        <dbReference type="EMBL" id="KIX13645.1"/>
    </source>
</evidence>
<reference evidence="7 8" key="1">
    <citation type="submission" date="2013-11" db="EMBL/GenBank/DDBJ databases">
        <title>Metagenomic analysis of a methanogenic consortium involved in long chain n-alkane degradation.</title>
        <authorList>
            <person name="Davidova I.A."/>
            <person name="Callaghan A.V."/>
            <person name="Wawrik B."/>
            <person name="Pruitt S."/>
            <person name="Marks C."/>
            <person name="Duncan K.E."/>
            <person name="Suflita J.M."/>
        </authorList>
    </citation>
    <scope>NUCLEOTIDE SEQUENCE [LARGE SCALE GENOMIC DNA]</scope>
    <source>
        <strain evidence="7 8">SPR</strain>
    </source>
</reference>
<feature type="transmembrane region" description="Helical" evidence="6">
    <location>
        <begin position="177"/>
        <end position="194"/>
    </location>
</feature>
<accession>A0A0D2JVN4</accession>
<evidence type="ECO:0000256" key="4">
    <source>
        <dbReference type="ARBA" id="ARBA00022989"/>
    </source>
</evidence>
<keyword evidence="3 6" id="KW-0812">Transmembrane</keyword>
<keyword evidence="2" id="KW-1003">Cell membrane</keyword>
<gene>
    <name evidence="7" type="ORF">X474_11610</name>
</gene>
<evidence type="ECO:0000256" key="2">
    <source>
        <dbReference type="ARBA" id="ARBA00022475"/>
    </source>
</evidence>
<dbReference type="STRING" id="1429043.X474_11610"/>
<dbReference type="InParanoid" id="A0A0D2JVN4"/>
<organism evidence="7 8">
    <name type="scientific">Dethiosulfatarculus sandiegensis</name>
    <dbReference type="NCBI Taxonomy" id="1429043"/>
    <lineage>
        <taxon>Bacteria</taxon>
        <taxon>Pseudomonadati</taxon>
        <taxon>Thermodesulfobacteriota</taxon>
        <taxon>Desulfarculia</taxon>
        <taxon>Desulfarculales</taxon>
        <taxon>Desulfarculaceae</taxon>
        <taxon>Dethiosulfatarculus</taxon>
    </lineage>
</organism>
<dbReference type="PANTHER" id="PTHR30294">
    <property type="entry name" value="MEMBRANE COMPONENT OF ABC TRANSPORTER YHHJ-RELATED"/>
    <property type="match status" value="1"/>
</dbReference>
<feature type="transmembrane region" description="Helical" evidence="6">
    <location>
        <begin position="146"/>
        <end position="170"/>
    </location>
</feature>
<feature type="transmembrane region" description="Helical" evidence="6">
    <location>
        <begin position="117"/>
        <end position="140"/>
    </location>
</feature>
<keyword evidence="8" id="KW-1185">Reference proteome</keyword>
<keyword evidence="4 6" id="KW-1133">Transmembrane helix</keyword>
<dbReference type="OrthoDB" id="9794512at2"/>
<evidence type="ECO:0000313" key="8">
    <source>
        <dbReference type="Proteomes" id="UP000032233"/>
    </source>
</evidence>
<keyword evidence="5 6" id="KW-0472">Membrane</keyword>
<dbReference type="Pfam" id="PF12679">
    <property type="entry name" value="ABC2_membrane_2"/>
    <property type="match status" value="1"/>
</dbReference>